<dbReference type="STRING" id="1126212.K2QLW0"/>
<keyword evidence="4" id="KW-0328">Glycosyltransferase</keyword>
<dbReference type="Pfam" id="PF03155">
    <property type="entry name" value="Alg6_Alg8"/>
    <property type="match status" value="1"/>
</dbReference>
<comment type="pathway">
    <text evidence="2">Protein modification; protein glycosylation.</text>
</comment>
<comment type="similarity">
    <text evidence="3">Belongs to the ALG6/ALG8 glucosyltransferase family.</text>
</comment>
<evidence type="ECO:0000256" key="2">
    <source>
        <dbReference type="ARBA" id="ARBA00004922"/>
    </source>
</evidence>
<evidence type="ECO:0000256" key="1">
    <source>
        <dbReference type="ARBA" id="ARBA00004477"/>
    </source>
</evidence>
<comment type="caution">
    <text evidence="10">The sequence shown here is derived from an EMBL/GenBank/DDBJ whole genome shotgun (WGS) entry which is preliminary data.</text>
</comment>
<dbReference type="GO" id="GO:0016758">
    <property type="term" value="F:hexosyltransferase activity"/>
    <property type="evidence" value="ECO:0007669"/>
    <property type="project" value="InterPro"/>
</dbReference>
<dbReference type="HOGENOM" id="CLU_1461589_0_0_1"/>
<evidence type="ECO:0000256" key="7">
    <source>
        <dbReference type="ARBA" id="ARBA00022824"/>
    </source>
</evidence>
<keyword evidence="5 10" id="KW-0808">Transferase</keyword>
<dbReference type="GO" id="GO:0005789">
    <property type="term" value="C:endoplasmic reticulum membrane"/>
    <property type="evidence" value="ECO:0007669"/>
    <property type="project" value="UniProtKB-SubCell"/>
</dbReference>
<dbReference type="AlphaFoldDB" id="K2QLW0"/>
<evidence type="ECO:0000313" key="11">
    <source>
        <dbReference type="Proteomes" id="UP000007129"/>
    </source>
</evidence>
<dbReference type="InterPro" id="IPR004856">
    <property type="entry name" value="Glyco_trans_ALG6/ALG8"/>
</dbReference>
<dbReference type="Proteomes" id="UP000007129">
    <property type="component" value="Unassembled WGS sequence"/>
</dbReference>
<keyword evidence="6" id="KW-0812">Transmembrane</keyword>
<accession>K2QLW0</accession>
<evidence type="ECO:0000256" key="3">
    <source>
        <dbReference type="ARBA" id="ARBA00008715"/>
    </source>
</evidence>
<sequence>MRSKSTDFEVHRNWLALTHSLPVKEWYYEIRQDGQLDEACPCRCSFGPAVTWPADHRPHSFPVQWLPLRHLGPVPGPGPPAVDLAVQRLPLRGLAVLQASVSVRRSGVFRVPAPRLLPEPAVHFPHPVLPLREAGRWHYRHLCRCIWPVRVLEPDSAAADPAFPLRSRVDSCLLGSERLGHVFLY</sequence>
<evidence type="ECO:0000256" key="4">
    <source>
        <dbReference type="ARBA" id="ARBA00022676"/>
    </source>
</evidence>
<dbReference type="VEuPathDB" id="FungiDB:MPH_11873"/>
<dbReference type="OrthoDB" id="1689333at2759"/>
<evidence type="ECO:0000256" key="6">
    <source>
        <dbReference type="ARBA" id="ARBA00022692"/>
    </source>
</evidence>
<reference evidence="10 11" key="1">
    <citation type="journal article" date="2012" name="BMC Genomics">
        <title>Tools to kill: Genome of one of the most destructive plant pathogenic fungi Macrophomina phaseolina.</title>
        <authorList>
            <person name="Islam M.S."/>
            <person name="Haque M.S."/>
            <person name="Islam M.M."/>
            <person name="Emdad E.M."/>
            <person name="Halim A."/>
            <person name="Hossen Q.M.M."/>
            <person name="Hossain M.Z."/>
            <person name="Ahmed B."/>
            <person name="Rahim S."/>
            <person name="Rahman M.S."/>
            <person name="Alam M.M."/>
            <person name="Hou S."/>
            <person name="Wan X."/>
            <person name="Saito J.A."/>
            <person name="Alam M."/>
        </authorList>
    </citation>
    <scope>NUCLEOTIDE SEQUENCE [LARGE SCALE GENOMIC DNA]</scope>
    <source>
        <strain evidence="10 11">MS6</strain>
    </source>
</reference>
<evidence type="ECO:0000256" key="5">
    <source>
        <dbReference type="ARBA" id="ARBA00022679"/>
    </source>
</evidence>
<keyword evidence="8" id="KW-1133">Transmembrane helix</keyword>
<evidence type="ECO:0000256" key="9">
    <source>
        <dbReference type="ARBA" id="ARBA00023136"/>
    </source>
</evidence>
<evidence type="ECO:0000313" key="10">
    <source>
        <dbReference type="EMBL" id="EKG10871.1"/>
    </source>
</evidence>
<comment type="subcellular location">
    <subcellularLocation>
        <location evidence="1">Endoplasmic reticulum membrane</location>
        <topology evidence="1">Multi-pass membrane protein</topology>
    </subcellularLocation>
</comment>
<name>K2QLW0_MACPH</name>
<organism evidence="10 11">
    <name type="scientific">Macrophomina phaseolina (strain MS6)</name>
    <name type="common">Charcoal rot fungus</name>
    <dbReference type="NCBI Taxonomy" id="1126212"/>
    <lineage>
        <taxon>Eukaryota</taxon>
        <taxon>Fungi</taxon>
        <taxon>Dikarya</taxon>
        <taxon>Ascomycota</taxon>
        <taxon>Pezizomycotina</taxon>
        <taxon>Dothideomycetes</taxon>
        <taxon>Dothideomycetes incertae sedis</taxon>
        <taxon>Botryosphaeriales</taxon>
        <taxon>Botryosphaeriaceae</taxon>
        <taxon>Macrophomina</taxon>
    </lineage>
</organism>
<protein>
    <submittedName>
        <fullName evidence="10">Glycosyl transferase ALG6/ALG8</fullName>
    </submittedName>
</protein>
<keyword evidence="9" id="KW-0472">Membrane</keyword>
<gene>
    <name evidence="10" type="ORF">MPH_11873</name>
</gene>
<evidence type="ECO:0000256" key="8">
    <source>
        <dbReference type="ARBA" id="ARBA00022989"/>
    </source>
</evidence>
<dbReference type="EMBL" id="AHHD01000500">
    <property type="protein sequence ID" value="EKG10871.1"/>
    <property type="molecule type" value="Genomic_DNA"/>
</dbReference>
<dbReference type="UniPathway" id="UPA00378"/>
<proteinExistence type="inferred from homology"/>
<dbReference type="InParanoid" id="K2QLW0"/>
<keyword evidence="7" id="KW-0256">Endoplasmic reticulum</keyword>